<dbReference type="EMBL" id="FWFR01000004">
    <property type="protein sequence ID" value="SLN76091.1"/>
    <property type="molecule type" value="Genomic_DNA"/>
</dbReference>
<name>A0A1Y5U382_9PROT</name>
<dbReference type="OrthoDB" id="8075301at2"/>
<protein>
    <submittedName>
        <fullName evidence="1">Uncharacterized protein</fullName>
    </submittedName>
</protein>
<keyword evidence="2" id="KW-1185">Reference proteome</keyword>
<gene>
    <name evidence="1" type="ORF">OCH7691_04032</name>
</gene>
<dbReference type="Proteomes" id="UP000193200">
    <property type="component" value="Unassembled WGS sequence"/>
</dbReference>
<dbReference type="InParanoid" id="A0A1Y5U382"/>
<dbReference type="AlphaFoldDB" id="A0A1Y5U382"/>
<proteinExistence type="predicted"/>
<accession>A0A1Y5U382</accession>
<evidence type="ECO:0000313" key="1">
    <source>
        <dbReference type="EMBL" id="SLN76091.1"/>
    </source>
</evidence>
<evidence type="ECO:0000313" key="2">
    <source>
        <dbReference type="Proteomes" id="UP000193200"/>
    </source>
</evidence>
<organism evidence="1 2">
    <name type="scientific">Oceanibacterium hippocampi</name>
    <dbReference type="NCBI Taxonomy" id="745714"/>
    <lineage>
        <taxon>Bacteria</taxon>
        <taxon>Pseudomonadati</taxon>
        <taxon>Pseudomonadota</taxon>
        <taxon>Alphaproteobacteria</taxon>
        <taxon>Sneathiellales</taxon>
        <taxon>Sneathiellaceae</taxon>
        <taxon>Oceanibacterium</taxon>
    </lineage>
</organism>
<sequence length="128" mass="14956">MKNGKIVARDLVKVGEYFVKMAIDPKNVSPPPPKRPEDWPDFLREHLDCIVPENFKKIHFRRSTLEEVHFMIPPKELVQASLDAVREDPQRSYPLPGEYERIANGSTKLTPEQVFYFRVGEYTLNLCR</sequence>
<reference evidence="1 2" key="1">
    <citation type="submission" date="2017-03" db="EMBL/GenBank/DDBJ databases">
        <authorList>
            <person name="Afonso C.L."/>
            <person name="Miller P.J."/>
            <person name="Scott M.A."/>
            <person name="Spackman E."/>
            <person name="Goraichik I."/>
            <person name="Dimitrov K.M."/>
            <person name="Suarez D.L."/>
            <person name="Swayne D.E."/>
        </authorList>
    </citation>
    <scope>NUCLEOTIDE SEQUENCE [LARGE SCALE GENOMIC DNA]</scope>
    <source>
        <strain evidence="1 2">CECT 7691</strain>
    </source>
</reference>
<dbReference type="RefSeq" id="WP_085885359.1">
    <property type="nucleotide sequence ID" value="NZ_FWFR01000004.1"/>
</dbReference>